<dbReference type="GO" id="GO:0003677">
    <property type="term" value="F:DNA binding"/>
    <property type="evidence" value="ECO:0007669"/>
    <property type="project" value="InterPro"/>
</dbReference>
<dbReference type="InterPro" id="IPR010093">
    <property type="entry name" value="SinI_DNA-bd"/>
</dbReference>
<feature type="coiled-coil region" evidence="1">
    <location>
        <begin position="294"/>
        <end position="321"/>
    </location>
</feature>
<dbReference type="RefSeq" id="WP_048355917.1">
    <property type="nucleotide sequence ID" value="NZ_JARRTL010000027.1"/>
</dbReference>
<evidence type="ECO:0000256" key="1">
    <source>
        <dbReference type="SAM" id="Coils"/>
    </source>
</evidence>
<accession>A0A0T6BI63</accession>
<protein>
    <submittedName>
        <fullName evidence="4">Helix-turn-helix domain-containing protein</fullName>
    </submittedName>
</protein>
<dbReference type="EMBL" id="JARRTL010000027">
    <property type="protein sequence ID" value="MEC0487194.1"/>
    <property type="molecule type" value="Genomic_DNA"/>
</dbReference>
<keyword evidence="6" id="KW-1185">Reference proteome</keyword>
<evidence type="ECO:0000313" key="3">
    <source>
        <dbReference type="EMBL" id="KRT87141.1"/>
    </source>
</evidence>
<feature type="domain" description="Helix-turn-helix" evidence="2">
    <location>
        <begin position="77"/>
        <end position="129"/>
    </location>
</feature>
<proteinExistence type="predicted"/>
<dbReference type="Pfam" id="PF12728">
    <property type="entry name" value="HTH_17"/>
    <property type="match status" value="1"/>
</dbReference>
<gene>
    <name evidence="3" type="ORF">AB447_209245</name>
    <name evidence="4" type="ORF">P8828_20790</name>
</gene>
<reference evidence="3 5" key="1">
    <citation type="journal article" date="2015" name="Int. J. Syst. Evol. Microbiol.">
        <title>Bacillus glycinifermentans sp. nov., isolated from fermented soybean paste.</title>
        <authorList>
            <person name="Kim S.J."/>
            <person name="Dunlap C.A."/>
            <person name="Kwon S.W."/>
            <person name="Rooney A.P."/>
        </authorList>
    </citation>
    <scope>NUCLEOTIDE SEQUENCE [LARGE SCALE GENOMIC DNA]</scope>
    <source>
        <strain evidence="3 5">GO-13</strain>
    </source>
</reference>
<reference evidence="4 6" key="3">
    <citation type="submission" date="2023-03" db="EMBL/GenBank/DDBJ databases">
        <title>Agriculturally important microbes genome sequencing.</title>
        <authorList>
            <person name="Dunlap C."/>
        </authorList>
    </citation>
    <scope>NUCLEOTIDE SEQUENCE [LARGE SCALE GENOMIC DNA]</scope>
    <source>
        <strain evidence="4 6">CBP-3203</strain>
    </source>
</reference>
<evidence type="ECO:0000313" key="6">
    <source>
        <dbReference type="Proteomes" id="UP001341297"/>
    </source>
</evidence>
<sequence>MKYMNESNTNDNESFKDIINVHDVMEVLNITNQTVYSYIAKDKLIPINKDDWKIDGGYEFNLSDVLKLKEEMQPTDLTTAEVAKRLGVAQATVVKYINQGMLPAYKGLYRGKTCNFIKEADVDQFLKQHKIGKRHTKEFFYRQDLNVVLLQKFVKRDRTARLMSLEGNMLAITDEDERLTYEELIGTGYTPVYEIKKRKPITKEGFVKFKFRLHPSVHNPMFTVLDMLYQEISPVNMRINPESDNTLLLEVRPCLISKLSQDLYAILQNYLVRGEVHQRRNGTYFDSDLEIVRLKLTKSQKIQLEQKAKRLNKTLDELILDSVSRIELEDKNDEENSFTY</sequence>
<reference evidence="3" key="2">
    <citation type="submission" date="2015-10" db="EMBL/GenBank/DDBJ databases">
        <authorList>
            <person name="Gilbert D.G."/>
        </authorList>
    </citation>
    <scope>NUCLEOTIDE SEQUENCE</scope>
    <source>
        <strain evidence="3">GO-13</strain>
    </source>
</reference>
<dbReference type="Proteomes" id="UP001341297">
    <property type="component" value="Unassembled WGS sequence"/>
</dbReference>
<evidence type="ECO:0000259" key="2">
    <source>
        <dbReference type="Pfam" id="PF12728"/>
    </source>
</evidence>
<dbReference type="Proteomes" id="UP000036168">
    <property type="component" value="Unassembled WGS sequence"/>
</dbReference>
<evidence type="ECO:0000313" key="4">
    <source>
        <dbReference type="EMBL" id="MEC0487194.1"/>
    </source>
</evidence>
<comment type="caution">
    <text evidence="3">The sequence shown here is derived from an EMBL/GenBank/DDBJ whole genome shotgun (WGS) entry which is preliminary data.</text>
</comment>
<keyword evidence="1" id="KW-0175">Coiled coil</keyword>
<dbReference type="InterPro" id="IPR041657">
    <property type="entry name" value="HTH_17"/>
</dbReference>
<name>A0A0T6BI63_9BACI</name>
<organism evidence="3 5">
    <name type="scientific">Bacillus glycinifermentans</name>
    <dbReference type="NCBI Taxonomy" id="1664069"/>
    <lineage>
        <taxon>Bacteria</taxon>
        <taxon>Bacillati</taxon>
        <taxon>Bacillota</taxon>
        <taxon>Bacilli</taxon>
        <taxon>Bacillales</taxon>
        <taxon>Bacillaceae</taxon>
        <taxon>Bacillus</taxon>
    </lineage>
</organism>
<dbReference type="OrthoDB" id="1798833at2"/>
<evidence type="ECO:0000313" key="5">
    <source>
        <dbReference type="Proteomes" id="UP000036168"/>
    </source>
</evidence>
<dbReference type="SUPFAM" id="SSF46955">
    <property type="entry name" value="Putative DNA-binding domain"/>
    <property type="match status" value="1"/>
</dbReference>
<dbReference type="NCBIfam" id="TIGR01764">
    <property type="entry name" value="excise"/>
    <property type="match status" value="1"/>
</dbReference>
<dbReference type="AlphaFoldDB" id="A0A0T6BI63"/>
<dbReference type="Gene3D" id="1.10.1660.10">
    <property type="match status" value="1"/>
</dbReference>
<dbReference type="InterPro" id="IPR009061">
    <property type="entry name" value="DNA-bd_dom_put_sf"/>
</dbReference>
<dbReference type="EMBL" id="LECW02000082">
    <property type="protein sequence ID" value="KRT87141.1"/>
    <property type="molecule type" value="Genomic_DNA"/>
</dbReference>